<dbReference type="eggNOG" id="COG0037">
    <property type="taxonomic scope" value="Bacteria"/>
</dbReference>
<dbReference type="Gene3D" id="3.40.50.620">
    <property type="entry name" value="HUPs"/>
    <property type="match status" value="1"/>
</dbReference>
<keyword evidence="3" id="KW-0067">ATP-binding</keyword>
<dbReference type="GO" id="GO:0002144">
    <property type="term" value="C:cytosolic tRNA wobble base thiouridylase complex"/>
    <property type="evidence" value="ECO:0007669"/>
    <property type="project" value="TreeGrafter"/>
</dbReference>
<accession>I4BW95</accession>
<gene>
    <name evidence="6" type="ordered locus">Anamo_0924</name>
</gene>
<feature type="binding site" evidence="3">
    <location>
        <begin position="53"/>
        <end position="55"/>
    </location>
    <ligand>
        <name>ATP</name>
        <dbReference type="ChEBI" id="CHEBI:30616"/>
    </ligand>
</feature>
<feature type="binding site" evidence="2">
    <location>
        <position position="3"/>
    </location>
    <ligand>
        <name>Zn(2+)</name>
        <dbReference type="ChEBI" id="CHEBI:29105"/>
        <label>1</label>
    </ligand>
</feature>
<feature type="domain" description="tRNA(Ile)-lysidine/2-thiocytidine synthase N-terminal" evidence="4">
    <location>
        <begin position="49"/>
        <end position="170"/>
    </location>
</feature>
<dbReference type="InterPro" id="IPR014729">
    <property type="entry name" value="Rossmann-like_a/b/a_fold"/>
</dbReference>
<dbReference type="Pfam" id="PF22082">
    <property type="entry name" value="TtuA_LIM_N"/>
    <property type="match status" value="1"/>
</dbReference>
<dbReference type="HOGENOM" id="CLU_026481_1_1_0"/>
<protein>
    <submittedName>
        <fullName evidence="6">Putative ATPase of the PP-loop superfamily implicated in cell cycle control</fullName>
    </submittedName>
</protein>
<organism evidence="6 7">
    <name type="scientific">Acetomicrobium mobile (strain ATCC BAA-54 / DSM 13181 / JCM 12221 / NGA)</name>
    <name type="common">Anaerobaculum mobile</name>
    <dbReference type="NCBI Taxonomy" id="891968"/>
    <lineage>
        <taxon>Bacteria</taxon>
        <taxon>Thermotogati</taxon>
        <taxon>Synergistota</taxon>
        <taxon>Synergistia</taxon>
        <taxon>Synergistales</taxon>
        <taxon>Acetomicrobiaceae</taxon>
        <taxon>Acetomicrobium</taxon>
    </lineage>
</organism>
<evidence type="ECO:0000313" key="6">
    <source>
        <dbReference type="EMBL" id="AFM21552.1"/>
    </source>
</evidence>
<dbReference type="GO" id="GO:0016740">
    <property type="term" value="F:transferase activity"/>
    <property type="evidence" value="ECO:0007669"/>
    <property type="project" value="UniProtKB-KW"/>
</dbReference>
<dbReference type="InterPro" id="IPR011063">
    <property type="entry name" value="TilS/TtcA_N"/>
</dbReference>
<dbReference type="Pfam" id="PF01171">
    <property type="entry name" value="ATP_bind_3"/>
    <property type="match status" value="1"/>
</dbReference>
<keyword evidence="2" id="KW-0479">Metal-binding</keyword>
<dbReference type="GO" id="GO:0000049">
    <property type="term" value="F:tRNA binding"/>
    <property type="evidence" value="ECO:0007669"/>
    <property type="project" value="TreeGrafter"/>
</dbReference>
<feature type="binding site" evidence="2">
    <location>
        <position position="282"/>
    </location>
    <ligand>
        <name>Zn(2+)</name>
        <dbReference type="ChEBI" id="CHEBI:29105"/>
        <label>2</label>
    </ligand>
</feature>
<feature type="binding site" evidence="2">
    <location>
        <position position="291"/>
    </location>
    <ligand>
        <name>Zn(2+)</name>
        <dbReference type="ChEBI" id="CHEBI:29105"/>
        <label>2</label>
    </ligand>
</feature>
<evidence type="ECO:0000256" key="2">
    <source>
        <dbReference type="PIRSR" id="PIRSR004976-50"/>
    </source>
</evidence>
<dbReference type="PIRSF" id="PIRSF004976">
    <property type="entry name" value="ATPase_YdaO"/>
    <property type="match status" value="1"/>
</dbReference>
<dbReference type="PANTHER" id="PTHR11807">
    <property type="entry name" value="ATPASES OF THE PP SUPERFAMILY-RELATED"/>
    <property type="match status" value="1"/>
</dbReference>
<feature type="domain" description="2-thiouridine synthetase TtuA-like N-terminal LIM" evidence="5">
    <location>
        <begin position="2"/>
        <end position="26"/>
    </location>
</feature>
<evidence type="ECO:0000313" key="7">
    <source>
        <dbReference type="Proteomes" id="UP000006061"/>
    </source>
</evidence>
<proteinExistence type="predicted"/>
<feature type="binding site" evidence="3">
    <location>
        <position position="79"/>
    </location>
    <ligand>
        <name>ATP</name>
        <dbReference type="ChEBI" id="CHEBI:30616"/>
    </ligand>
</feature>
<feature type="binding site" evidence="2">
    <location>
        <position position="22"/>
    </location>
    <ligand>
        <name>Zn(2+)</name>
        <dbReference type="ChEBI" id="CHEBI:29105"/>
        <label>1</label>
    </ligand>
</feature>
<feature type="binding site" evidence="2">
    <location>
        <position position="279"/>
    </location>
    <ligand>
        <name>Zn(2+)</name>
        <dbReference type="ChEBI" id="CHEBI:29105"/>
        <label>2</label>
    </ligand>
</feature>
<evidence type="ECO:0000256" key="3">
    <source>
        <dbReference type="PIRSR" id="PIRSR004976-51"/>
    </source>
</evidence>
<sequence>MKCRICRAKAIISLPQHNLALCAEHFDAWMLKRVTKAIEEFGMFSKEDKILVAVSGGKDSLALWDILLRLGYDSSGLYINLGIKEGDYSDESERLTTAFANRANAELYVVNIEQLHGMSIPDKAYTKKRKTCSLCGVTKRYYMNKIARDMGFDVIATGHNLDDQAAALLGNMLFWKMDYLAKGAPYSPPMKAGEFAKAKPMVYCTEKEDTVYCLLRGIAYIERECPYSKGATSLRWKRALFEMEESSPGAKQAFYFGYVKNIDLFAGKDEKEDVPPLTCRVCGTPSWNEVCSFCSTWDLHVDEI</sequence>
<keyword evidence="7" id="KW-1185">Reference proteome</keyword>
<dbReference type="AlphaFoldDB" id="I4BW95"/>
<feature type="binding site" evidence="3">
    <location>
        <position position="163"/>
    </location>
    <ligand>
        <name>ATP</name>
        <dbReference type="ChEBI" id="CHEBI:30616"/>
    </ligand>
</feature>
<dbReference type="CDD" id="cd01993">
    <property type="entry name" value="TtuA-like"/>
    <property type="match status" value="1"/>
</dbReference>
<keyword evidence="1" id="KW-0808">Transferase</keyword>
<evidence type="ECO:0000259" key="4">
    <source>
        <dbReference type="Pfam" id="PF01171"/>
    </source>
</evidence>
<keyword evidence="3" id="KW-0547">Nucleotide-binding</keyword>
<name>I4BW95_ACEMN</name>
<dbReference type="STRING" id="891968.Anamo_0924"/>
<feature type="binding site" evidence="2">
    <location>
        <position position="6"/>
    </location>
    <ligand>
        <name>Zn(2+)</name>
        <dbReference type="ChEBI" id="CHEBI:29105"/>
        <label>1</label>
    </ligand>
</feature>
<feature type="binding site" evidence="2">
    <location>
        <position position="25"/>
    </location>
    <ligand>
        <name>Zn(2+)</name>
        <dbReference type="ChEBI" id="CHEBI:29105"/>
        <label>1</label>
    </ligand>
</feature>
<evidence type="ECO:0000256" key="1">
    <source>
        <dbReference type="ARBA" id="ARBA00022679"/>
    </source>
</evidence>
<reference evidence="7" key="1">
    <citation type="journal article" date="2013" name="Stand. Genomic Sci.">
        <title>Complete genome sequence of the moderate thermophile Anaerobaculum mobile type strain (NGA(T)).</title>
        <authorList>
            <person name="Mavromatis K."/>
            <person name="Stackebrandt E."/>
            <person name="Held B."/>
            <person name="Lapidus A."/>
            <person name="Nolan M."/>
            <person name="Lucas S."/>
            <person name="Hammon N."/>
            <person name="Deshpande S."/>
            <person name="Cheng J.F."/>
            <person name="Tapia R."/>
            <person name="Goodwin L.A."/>
            <person name="Pitluck S."/>
            <person name="Liolios K."/>
            <person name="Pagani I."/>
            <person name="Ivanova N."/>
            <person name="Mikhailova N."/>
            <person name="Huntemann M."/>
            <person name="Pati A."/>
            <person name="Chen A."/>
            <person name="Palaniappan K."/>
            <person name="Land M."/>
            <person name="Rohde M."/>
            <person name="Spring S."/>
            <person name="Goker M."/>
            <person name="Woyke T."/>
            <person name="Detter J.C."/>
            <person name="Bristow J."/>
            <person name="Eisen J.A."/>
            <person name="Markowitz V."/>
            <person name="Hugenholtz P."/>
            <person name="Klenk H.P."/>
            <person name="Kyrpides N.C."/>
        </authorList>
    </citation>
    <scope>NUCLEOTIDE SEQUENCE</scope>
    <source>
        <strain evidence="7">ATCC BAA-54 / DSM 13181 / NGA</strain>
    </source>
</reference>
<dbReference type="InterPro" id="IPR035107">
    <property type="entry name" value="tRNA_thiolation_TtcA_Ctu1"/>
</dbReference>
<dbReference type="SUPFAM" id="SSF52402">
    <property type="entry name" value="Adenine nucleotide alpha hydrolases-like"/>
    <property type="match status" value="1"/>
</dbReference>
<dbReference type="KEGG" id="amo:Anamo_0924"/>
<dbReference type="GO" id="GO:0005524">
    <property type="term" value="F:ATP binding"/>
    <property type="evidence" value="ECO:0007669"/>
    <property type="project" value="UniProtKB-KW"/>
</dbReference>
<keyword evidence="2" id="KW-0862">Zinc</keyword>
<dbReference type="GO" id="GO:0046872">
    <property type="term" value="F:metal ion binding"/>
    <property type="evidence" value="ECO:0007669"/>
    <property type="project" value="UniProtKB-KW"/>
</dbReference>
<dbReference type="Proteomes" id="UP000006061">
    <property type="component" value="Chromosome"/>
</dbReference>
<dbReference type="PATRIC" id="fig|891968.3.peg.902"/>
<feature type="binding site" evidence="3">
    <location>
        <position position="158"/>
    </location>
    <ligand>
        <name>ATP</name>
        <dbReference type="ChEBI" id="CHEBI:30616"/>
    </ligand>
</feature>
<dbReference type="InterPro" id="IPR054306">
    <property type="entry name" value="TtuA-like_LIM_N"/>
</dbReference>
<evidence type="ECO:0000259" key="5">
    <source>
        <dbReference type="Pfam" id="PF22082"/>
    </source>
</evidence>
<feature type="binding site" evidence="2">
    <location>
        <position position="294"/>
    </location>
    <ligand>
        <name>Zn(2+)</name>
        <dbReference type="ChEBI" id="CHEBI:29105"/>
        <label>2</label>
    </ligand>
</feature>
<dbReference type="PANTHER" id="PTHR11807:SF27">
    <property type="entry name" value="TRNA-5-METHYLURIDINE(54) 2-SULFURTRANSFERASE"/>
    <property type="match status" value="1"/>
</dbReference>
<dbReference type="GO" id="GO:0002143">
    <property type="term" value="P:tRNA wobble position uridine thiolation"/>
    <property type="evidence" value="ECO:0007669"/>
    <property type="project" value="TreeGrafter"/>
</dbReference>
<feature type="binding site" evidence="3">
    <location>
        <position position="59"/>
    </location>
    <ligand>
        <name>ATP</name>
        <dbReference type="ChEBI" id="CHEBI:30616"/>
    </ligand>
</feature>
<dbReference type="EMBL" id="CP003198">
    <property type="protein sequence ID" value="AFM21552.1"/>
    <property type="molecule type" value="Genomic_DNA"/>
</dbReference>